<accession>A0A0E9P8F9</accession>
<reference evidence="1" key="1">
    <citation type="submission" date="2014-11" db="EMBL/GenBank/DDBJ databases">
        <authorList>
            <person name="Amaro Gonzalez C."/>
        </authorList>
    </citation>
    <scope>NUCLEOTIDE SEQUENCE</scope>
</reference>
<proteinExistence type="predicted"/>
<name>A0A0E9P8F9_ANGAN</name>
<organism evidence="1">
    <name type="scientific">Anguilla anguilla</name>
    <name type="common">European freshwater eel</name>
    <name type="synonym">Muraena anguilla</name>
    <dbReference type="NCBI Taxonomy" id="7936"/>
    <lineage>
        <taxon>Eukaryota</taxon>
        <taxon>Metazoa</taxon>
        <taxon>Chordata</taxon>
        <taxon>Craniata</taxon>
        <taxon>Vertebrata</taxon>
        <taxon>Euteleostomi</taxon>
        <taxon>Actinopterygii</taxon>
        <taxon>Neopterygii</taxon>
        <taxon>Teleostei</taxon>
        <taxon>Anguilliformes</taxon>
        <taxon>Anguillidae</taxon>
        <taxon>Anguilla</taxon>
    </lineage>
</organism>
<dbReference type="AlphaFoldDB" id="A0A0E9P8F9"/>
<sequence>MFVCVYELCMFIFSLLFIVNYTRSQVLKTLLIHTQGCIHFLNSHVAL</sequence>
<dbReference type="EMBL" id="GBXM01108020">
    <property type="protein sequence ID" value="JAH00557.1"/>
    <property type="molecule type" value="Transcribed_RNA"/>
</dbReference>
<evidence type="ECO:0000313" key="1">
    <source>
        <dbReference type="EMBL" id="JAH00557.1"/>
    </source>
</evidence>
<reference evidence="1" key="2">
    <citation type="journal article" date="2015" name="Fish Shellfish Immunol.">
        <title>Early steps in the European eel (Anguilla anguilla)-Vibrio vulnificus interaction in the gills: Role of the RtxA13 toxin.</title>
        <authorList>
            <person name="Callol A."/>
            <person name="Pajuelo D."/>
            <person name="Ebbesson L."/>
            <person name="Teles M."/>
            <person name="MacKenzie S."/>
            <person name="Amaro C."/>
        </authorList>
    </citation>
    <scope>NUCLEOTIDE SEQUENCE</scope>
</reference>
<protein>
    <submittedName>
        <fullName evidence="1">Uncharacterized protein</fullName>
    </submittedName>
</protein>